<accession>A0A9D1NG71</accession>
<protein>
    <recommendedName>
        <fullName evidence="1">Flavodoxin domain-containing protein</fullName>
    </recommendedName>
</protein>
<dbReference type="Proteomes" id="UP000886743">
    <property type="component" value="Unassembled WGS sequence"/>
</dbReference>
<name>A0A9D1NG71_9FIRM</name>
<proteinExistence type="predicted"/>
<dbReference type="EMBL" id="DVOF01000004">
    <property type="protein sequence ID" value="HIV01966.1"/>
    <property type="molecule type" value="Genomic_DNA"/>
</dbReference>
<comment type="caution">
    <text evidence="2">The sequence shown here is derived from an EMBL/GenBank/DDBJ whole genome shotgun (WGS) entry which is preliminary data.</text>
</comment>
<organism evidence="2 3">
    <name type="scientific">Candidatus Aphodoplasma excrementigallinarum</name>
    <dbReference type="NCBI Taxonomy" id="2840673"/>
    <lineage>
        <taxon>Bacteria</taxon>
        <taxon>Bacillati</taxon>
        <taxon>Bacillota</taxon>
        <taxon>Clostridia</taxon>
        <taxon>Eubacteriales</taxon>
        <taxon>Candidatus Aphodoplasma</taxon>
    </lineage>
</organism>
<evidence type="ECO:0000313" key="3">
    <source>
        <dbReference type="Proteomes" id="UP000886743"/>
    </source>
</evidence>
<dbReference type="InterPro" id="IPR026816">
    <property type="entry name" value="Flavodoxin_dom"/>
</dbReference>
<reference evidence="2" key="2">
    <citation type="journal article" date="2021" name="PeerJ">
        <title>Extensive microbial diversity within the chicken gut microbiome revealed by metagenomics and culture.</title>
        <authorList>
            <person name="Gilroy R."/>
            <person name="Ravi A."/>
            <person name="Getino M."/>
            <person name="Pursley I."/>
            <person name="Horton D.L."/>
            <person name="Alikhan N.F."/>
            <person name="Baker D."/>
            <person name="Gharbi K."/>
            <person name="Hall N."/>
            <person name="Watson M."/>
            <person name="Adriaenssens E.M."/>
            <person name="Foster-Nyarko E."/>
            <person name="Jarju S."/>
            <person name="Secka A."/>
            <person name="Antonio M."/>
            <person name="Oren A."/>
            <person name="Chaudhuri R.R."/>
            <person name="La Ragione R."/>
            <person name="Hildebrand F."/>
            <person name="Pallen M.J."/>
        </authorList>
    </citation>
    <scope>NUCLEOTIDE SEQUENCE</scope>
    <source>
        <strain evidence="2">4920</strain>
    </source>
</reference>
<dbReference type="Pfam" id="PF12724">
    <property type="entry name" value="Flavodoxin_5"/>
    <property type="match status" value="1"/>
</dbReference>
<dbReference type="SUPFAM" id="SSF52218">
    <property type="entry name" value="Flavoproteins"/>
    <property type="match status" value="1"/>
</dbReference>
<evidence type="ECO:0000313" key="2">
    <source>
        <dbReference type="EMBL" id="HIV01966.1"/>
    </source>
</evidence>
<sequence>MNAIILYGSRYGAARRYAEALAAKTGITAEPYRTKRDISGYDTIIYFGSLYAGRVTGLAQTAARLSVRQKVVIATVGLANPDDNANADTIRAAVRRQVPDGVYAQAKLFFLRGGINYKALSLRHRVMMWAFRRILLKTPPEERTAETKAILDTYGQTVDFVDLGRLDEIEKAML</sequence>
<dbReference type="InterPro" id="IPR029039">
    <property type="entry name" value="Flavoprotein-like_sf"/>
</dbReference>
<dbReference type="AlphaFoldDB" id="A0A9D1NG71"/>
<feature type="domain" description="Flavodoxin" evidence="1">
    <location>
        <begin position="4"/>
        <end position="134"/>
    </location>
</feature>
<gene>
    <name evidence="2" type="ORF">IAC74_00220</name>
</gene>
<evidence type="ECO:0000259" key="1">
    <source>
        <dbReference type="Pfam" id="PF12724"/>
    </source>
</evidence>
<reference evidence="2" key="1">
    <citation type="submission" date="2020-10" db="EMBL/GenBank/DDBJ databases">
        <authorList>
            <person name="Gilroy R."/>
        </authorList>
    </citation>
    <scope>NUCLEOTIDE SEQUENCE</scope>
    <source>
        <strain evidence="2">4920</strain>
    </source>
</reference>